<dbReference type="SUPFAM" id="SSF48726">
    <property type="entry name" value="Immunoglobulin"/>
    <property type="match status" value="1"/>
</dbReference>
<dbReference type="PROSITE" id="PS50835">
    <property type="entry name" value="IG_LIKE"/>
    <property type="match status" value="1"/>
</dbReference>
<evidence type="ECO:0000256" key="2">
    <source>
        <dbReference type="ARBA" id="ARBA00023136"/>
    </source>
</evidence>
<feature type="domain" description="Ig-like" evidence="4">
    <location>
        <begin position="19"/>
        <end position="131"/>
    </location>
</feature>
<dbReference type="Ensembl" id="ENSONIT00000087234.1">
    <property type="protein sequence ID" value="ENSONIP00000078070.1"/>
    <property type="gene ID" value="ENSONIG00000028392.1"/>
</dbReference>
<dbReference type="AlphaFoldDB" id="A0A669EY80"/>
<dbReference type="GO" id="GO:0001817">
    <property type="term" value="P:regulation of cytokine production"/>
    <property type="evidence" value="ECO:0007669"/>
    <property type="project" value="TreeGrafter"/>
</dbReference>
<dbReference type="InterPro" id="IPR013783">
    <property type="entry name" value="Ig-like_fold"/>
</dbReference>
<evidence type="ECO:0000256" key="3">
    <source>
        <dbReference type="ARBA" id="ARBA00023319"/>
    </source>
</evidence>
<reference evidence="5" key="1">
    <citation type="submission" date="2025-08" db="UniProtKB">
        <authorList>
            <consortium name="Ensembl"/>
        </authorList>
    </citation>
    <scope>IDENTIFICATION</scope>
</reference>
<dbReference type="InterPro" id="IPR013106">
    <property type="entry name" value="Ig_V-set"/>
</dbReference>
<dbReference type="Gene3D" id="2.60.40.10">
    <property type="entry name" value="Immunoglobulins"/>
    <property type="match status" value="1"/>
</dbReference>
<dbReference type="SMART" id="SM00408">
    <property type="entry name" value="IGc2"/>
    <property type="match status" value="1"/>
</dbReference>
<dbReference type="PANTHER" id="PTHR24100:SF151">
    <property type="entry name" value="ICOS LIGAND"/>
    <property type="match status" value="1"/>
</dbReference>
<keyword evidence="6" id="KW-1185">Reference proteome</keyword>
<dbReference type="InterPro" id="IPR036179">
    <property type="entry name" value="Ig-like_dom_sf"/>
</dbReference>
<proteinExistence type="predicted"/>
<evidence type="ECO:0000313" key="6">
    <source>
        <dbReference type="Proteomes" id="UP000005207"/>
    </source>
</evidence>
<dbReference type="GeneTree" id="ENSGT01120000272315"/>
<organism evidence="5 6">
    <name type="scientific">Oreochromis niloticus</name>
    <name type="common">Nile tilapia</name>
    <name type="synonym">Tilapia nilotica</name>
    <dbReference type="NCBI Taxonomy" id="8128"/>
    <lineage>
        <taxon>Eukaryota</taxon>
        <taxon>Metazoa</taxon>
        <taxon>Chordata</taxon>
        <taxon>Craniata</taxon>
        <taxon>Vertebrata</taxon>
        <taxon>Euteleostomi</taxon>
        <taxon>Actinopterygii</taxon>
        <taxon>Neopterygii</taxon>
        <taxon>Teleostei</taxon>
        <taxon>Neoteleostei</taxon>
        <taxon>Acanthomorphata</taxon>
        <taxon>Ovalentaria</taxon>
        <taxon>Cichlomorphae</taxon>
        <taxon>Cichliformes</taxon>
        <taxon>Cichlidae</taxon>
        <taxon>African cichlids</taxon>
        <taxon>Pseudocrenilabrinae</taxon>
        <taxon>Oreochromini</taxon>
        <taxon>Oreochromis</taxon>
    </lineage>
</organism>
<dbReference type="GO" id="GO:0009897">
    <property type="term" value="C:external side of plasma membrane"/>
    <property type="evidence" value="ECO:0007669"/>
    <property type="project" value="TreeGrafter"/>
</dbReference>
<sequence length="198" mass="22185">EFGQPLSRHCDVVGLQMQPMNLDTAHQKIITAESGQDVTLTCRAPNNNIRVVKWSRADLGDKHVLLYQDEQFDPKGQHPSFKNRVDLQDRQMKDGDVSLILKDVTIDDAGTFECRVVQGVRGPVTLIIELSVCVIRGEKLAHSRTTQERTQTVVSFKVLSSHLFASAVSHAKNNKQNSLMVPFRSYTNENQPNDSSLT</sequence>
<dbReference type="InParanoid" id="A0A669EY80"/>
<dbReference type="SMART" id="SM00406">
    <property type="entry name" value="IGv"/>
    <property type="match status" value="1"/>
</dbReference>
<dbReference type="SMART" id="SM00409">
    <property type="entry name" value="IG"/>
    <property type="match status" value="1"/>
</dbReference>
<evidence type="ECO:0000259" key="4">
    <source>
        <dbReference type="PROSITE" id="PS50835"/>
    </source>
</evidence>
<dbReference type="InterPro" id="IPR050504">
    <property type="entry name" value="IgSF_BTN/MOG"/>
</dbReference>
<dbReference type="PANTHER" id="PTHR24100">
    <property type="entry name" value="BUTYROPHILIN"/>
    <property type="match status" value="1"/>
</dbReference>
<protein>
    <recommendedName>
        <fullName evidence="4">Ig-like domain-containing protein</fullName>
    </recommendedName>
</protein>
<dbReference type="Proteomes" id="UP000005207">
    <property type="component" value="Unplaced"/>
</dbReference>
<dbReference type="InterPro" id="IPR007110">
    <property type="entry name" value="Ig-like_dom"/>
</dbReference>
<reference evidence="5" key="2">
    <citation type="submission" date="2025-09" db="UniProtKB">
        <authorList>
            <consortium name="Ensembl"/>
        </authorList>
    </citation>
    <scope>IDENTIFICATION</scope>
</reference>
<comment type="subcellular location">
    <subcellularLocation>
        <location evidence="1">Membrane</location>
    </subcellularLocation>
</comment>
<name>A0A669EY80_ORENI</name>
<dbReference type="InterPro" id="IPR003598">
    <property type="entry name" value="Ig_sub2"/>
</dbReference>
<accession>A0A669EY80</accession>
<dbReference type="GO" id="GO:0005102">
    <property type="term" value="F:signaling receptor binding"/>
    <property type="evidence" value="ECO:0007669"/>
    <property type="project" value="TreeGrafter"/>
</dbReference>
<dbReference type="InterPro" id="IPR003599">
    <property type="entry name" value="Ig_sub"/>
</dbReference>
<evidence type="ECO:0000256" key="1">
    <source>
        <dbReference type="ARBA" id="ARBA00004370"/>
    </source>
</evidence>
<keyword evidence="3" id="KW-0393">Immunoglobulin domain</keyword>
<dbReference type="Pfam" id="PF07686">
    <property type="entry name" value="V-set"/>
    <property type="match status" value="1"/>
</dbReference>
<keyword evidence="2" id="KW-0472">Membrane</keyword>
<dbReference type="GO" id="GO:0050852">
    <property type="term" value="P:T cell receptor signaling pathway"/>
    <property type="evidence" value="ECO:0007669"/>
    <property type="project" value="TreeGrafter"/>
</dbReference>
<evidence type="ECO:0000313" key="5">
    <source>
        <dbReference type="Ensembl" id="ENSONIP00000078070.1"/>
    </source>
</evidence>